<protein>
    <submittedName>
        <fullName evidence="1">Uncharacterized protein</fullName>
    </submittedName>
</protein>
<reference evidence="1" key="1">
    <citation type="journal article" date="2021" name="Proc. Natl. Acad. Sci. U.S.A.">
        <title>A Catalog of Tens of Thousands of Viruses from Human Metagenomes Reveals Hidden Associations with Chronic Diseases.</title>
        <authorList>
            <person name="Tisza M.J."/>
            <person name="Buck C.B."/>
        </authorList>
    </citation>
    <scope>NUCLEOTIDE SEQUENCE</scope>
    <source>
        <strain evidence="1">Ct5O42</strain>
    </source>
</reference>
<organism evidence="1">
    <name type="scientific">Podoviridae sp. ct5O42</name>
    <dbReference type="NCBI Taxonomy" id="2826084"/>
    <lineage>
        <taxon>Viruses</taxon>
        <taxon>Duplodnaviria</taxon>
        <taxon>Heunggongvirae</taxon>
        <taxon>Uroviricota</taxon>
        <taxon>Caudoviricetes</taxon>
    </lineage>
</organism>
<evidence type="ECO:0000313" key="1">
    <source>
        <dbReference type="EMBL" id="DAD55371.1"/>
    </source>
</evidence>
<name>A0A8D9PDN5_9CAUD</name>
<proteinExistence type="predicted"/>
<dbReference type="EMBL" id="BK014723">
    <property type="protein sequence ID" value="DAD55371.1"/>
    <property type="molecule type" value="Genomic_DNA"/>
</dbReference>
<sequence length="39" mass="4274">MSFSASPSCTNRSINSLSIFSLIPSSNRPIPIPSFIQLY</sequence>
<accession>A0A8D9PDN5</accession>